<dbReference type="EMBL" id="JAVDPF010000003">
    <property type="protein sequence ID" value="KAL1884983.1"/>
    <property type="molecule type" value="Genomic_DNA"/>
</dbReference>
<comment type="caution">
    <text evidence="3">The sequence shown here is derived from an EMBL/GenBank/DDBJ whole genome shotgun (WGS) entry which is preliminary data.</text>
</comment>
<evidence type="ECO:0000256" key="1">
    <source>
        <dbReference type="SAM" id="MobiDB-lite"/>
    </source>
</evidence>
<evidence type="ECO:0000313" key="4">
    <source>
        <dbReference type="Proteomes" id="UP001583193"/>
    </source>
</evidence>
<dbReference type="Proteomes" id="UP001583193">
    <property type="component" value="Unassembled WGS sequence"/>
</dbReference>
<feature type="compositionally biased region" description="Low complexity" evidence="1">
    <location>
        <begin position="482"/>
        <end position="493"/>
    </location>
</feature>
<protein>
    <submittedName>
        <fullName evidence="3">Uncharacterized protein</fullName>
    </submittedName>
</protein>
<feature type="compositionally biased region" description="Low complexity" evidence="1">
    <location>
        <begin position="109"/>
        <end position="155"/>
    </location>
</feature>
<sequence length="541" mass="54591">MTQYGRRIKHPRISPEMKRRLELERRRDEATSSAEGSTDDGKETDNGRSPDSQEQNEDSVTTTVATIVDIVVDNGSHTIGLTVPTLTATVSDPSLGYLTVPSDLTAPATTSSIPASPESAASVTATPSGTSASPSSLSPAVPSSPSVTPTSSRHPTPSDHYFSHISSSRAIPSPSPSSSASPSVSPTSGASTTSASTSSSISGSLSLTSTSTVQSVLSSLSSSESASSVTSTSAHSATSGSTDGSSTAATTGVGGGVGGTGSGSGNGGQSSSGNGSNSQGSGSGSSGVSTPRVVGGVVGGVAGAFFLLLLALLVLRWRKKYAQKSRGALPSDDGTSGAARSGSGPPNAEMMSQRSSVTPFAAAAASAGFFNRWRHSAQTVSTQDTTPSERGFQKISGRKIPSVLRTGGDGYGSGGEEEIVPGAAASSTDLSPRPGHLPTAPTIVETTAEGDEHSIQSDQYEPPLSATTTRASDVDREGVFIRPSPARSPMASSVNLPASGQSTPTQQAMRATSIPRRPDLIGRSHPSWDGSRGSRFTESID</sequence>
<accession>A0ABR3YAZ7</accession>
<feature type="region of interest" description="Disordered" evidence="1">
    <location>
        <begin position="109"/>
        <end position="206"/>
    </location>
</feature>
<organism evidence="3 4">
    <name type="scientific">Paecilomyces lecythidis</name>
    <dbReference type="NCBI Taxonomy" id="3004212"/>
    <lineage>
        <taxon>Eukaryota</taxon>
        <taxon>Fungi</taxon>
        <taxon>Dikarya</taxon>
        <taxon>Ascomycota</taxon>
        <taxon>Pezizomycotina</taxon>
        <taxon>Eurotiomycetes</taxon>
        <taxon>Eurotiomycetidae</taxon>
        <taxon>Eurotiales</taxon>
        <taxon>Thermoascaceae</taxon>
        <taxon>Paecilomyces</taxon>
    </lineage>
</organism>
<feature type="compositionally biased region" description="Gly residues" evidence="1">
    <location>
        <begin position="252"/>
        <end position="270"/>
    </location>
</feature>
<name>A0ABR3YAZ7_9EURO</name>
<feature type="transmembrane region" description="Helical" evidence="2">
    <location>
        <begin position="293"/>
        <end position="315"/>
    </location>
</feature>
<evidence type="ECO:0000313" key="3">
    <source>
        <dbReference type="EMBL" id="KAL1884983.1"/>
    </source>
</evidence>
<keyword evidence="2" id="KW-0472">Membrane</keyword>
<feature type="compositionally biased region" description="Low complexity" evidence="1">
    <location>
        <begin position="166"/>
        <end position="206"/>
    </location>
</feature>
<proteinExistence type="predicted"/>
<feature type="region of interest" description="Disordered" evidence="1">
    <location>
        <begin position="377"/>
        <end position="541"/>
    </location>
</feature>
<feature type="compositionally biased region" description="Polar residues" evidence="1">
    <location>
        <begin position="377"/>
        <end position="388"/>
    </location>
</feature>
<gene>
    <name evidence="3" type="ORF">Plec18167_001640</name>
</gene>
<reference evidence="3 4" key="1">
    <citation type="journal article" date="2024" name="IMA Fungus">
        <title>IMA Genome - F19 : A genome assembly and annotation guide to empower mycologists, including annotated draft genome sequences of Ceratocystis pirilliformis, Diaporthe australafricana, Fusarium ophioides, Paecilomyces lecythidis, and Sporothrix stenoceras.</title>
        <authorList>
            <person name="Aylward J."/>
            <person name="Wilson A.M."/>
            <person name="Visagie C.M."/>
            <person name="Spraker J."/>
            <person name="Barnes I."/>
            <person name="Buitendag C."/>
            <person name="Ceriani C."/>
            <person name="Del Mar Angel L."/>
            <person name="du Plessis D."/>
            <person name="Fuchs T."/>
            <person name="Gasser K."/>
            <person name="Kramer D."/>
            <person name="Li W."/>
            <person name="Munsamy K."/>
            <person name="Piso A."/>
            <person name="Price J.L."/>
            <person name="Sonnekus B."/>
            <person name="Thomas C."/>
            <person name="van der Nest A."/>
            <person name="van Dijk A."/>
            <person name="van Heerden A."/>
            <person name="van Vuuren N."/>
            <person name="Yilmaz N."/>
            <person name="Duong T.A."/>
            <person name="van der Merwe N.A."/>
            <person name="Wingfield M.J."/>
            <person name="Wingfield B.D."/>
        </authorList>
    </citation>
    <scope>NUCLEOTIDE SEQUENCE [LARGE SCALE GENOMIC DNA]</scope>
    <source>
        <strain evidence="3 4">CMW 18167</strain>
    </source>
</reference>
<feature type="compositionally biased region" description="Basic residues" evidence="1">
    <location>
        <begin position="1"/>
        <end position="12"/>
    </location>
</feature>
<evidence type="ECO:0000256" key="2">
    <source>
        <dbReference type="SAM" id="Phobius"/>
    </source>
</evidence>
<feature type="region of interest" description="Disordered" evidence="1">
    <location>
        <begin position="1"/>
        <end position="61"/>
    </location>
</feature>
<feature type="compositionally biased region" description="Low complexity" evidence="1">
    <location>
        <begin position="271"/>
        <end position="289"/>
    </location>
</feature>
<feature type="compositionally biased region" description="Low complexity" evidence="1">
    <location>
        <begin position="222"/>
        <end position="251"/>
    </location>
</feature>
<keyword evidence="2" id="KW-1133">Transmembrane helix</keyword>
<keyword evidence="2" id="KW-0812">Transmembrane</keyword>
<feature type="region of interest" description="Disordered" evidence="1">
    <location>
        <begin position="324"/>
        <end position="356"/>
    </location>
</feature>
<keyword evidence="4" id="KW-1185">Reference proteome</keyword>
<feature type="compositionally biased region" description="Polar residues" evidence="1">
    <location>
        <begin position="494"/>
        <end position="510"/>
    </location>
</feature>
<feature type="region of interest" description="Disordered" evidence="1">
    <location>
        <begin position="222"/>
        <end position="289"/>
    </location>
</feature>
<feature type="compositionally biased region" description="Basic and acidic residues" evidence="1">
    <location>
        <begin position="13"/>
        <end position="30"/>
    </location>
</feature>
<feature type="compositionally biased region" description="Basic and acidic residues" evidence="1">
    <location>
        <begin position="39"/>
        <end position="48"/>
    </location>
</feature>